<accession>A0ABT2E7P9</accession>
<dbReference type="Pfam" id="PF05954">
    <property type="entry name" value="Phage_GPD"/>
    <property type="match status" value="1"/>
</dbReference>
<dbReference type="InterPro" id="IPR037026">
    <property type="entry name" value="Vgr_OB-fold_dom_sf"/>
</dbReference>
<dbReference type="SUPFAM" id="SSF69279">
    <property type="entry name" value="Phage tail proteins"/>
    <property type="match status" value="1"/>
</dbReference>
<dbReference type="RefSeq" id="WP_258989976.1">
    <property type="nucleotide sequence ID" value="NZ_JALIGE010000076.1"/>
</dbReference>
<keyword evidence="2" id="KW-1185">Reference proteome</keyword>
<dbReference type="Proteomes" id="UP001205357">
    <property type="component" value="Unassembled WGS sequence"/>
</dbReference>
<protein>
    <submittedName>
        <fullName evidence="1">Uncharacterized protein</fullName>
    </submittedName>
</protein>
<sequence>MAGQSGTVQQQDTLNRYLLFFPHSKDIQVDVHSFTGIETLSQPYRYTLRFTSLEQNLPMNAVLNQTAEFVLRAPNPKATWHGQSPWLPVRHINGVITSFSRIKSSADEAFYECVLEHELALLDRNYRSAVYMDASVPELVTKQMNDSGYFDGYNIDFDKLSHTYPRREMIIQWKETGPIPDSFKSGYLISSMTISGSRAEHYRAVLGGIPYLNGYSFRPALLARPVIAGSVPARVATIARDKTYAGVDAQGRYRVKFDFDLDERREGFESALVRLGRPYAGDTYGFHFPLLDKTEVAVMSEAVAQLEKALSLARTLQQSALTAGSDNVETDQQNTLKQTLNKLTGAGILTYADEGLAQITRRKHCGTPVCLKWKNTRLCRGSTKLSWRLTGWNWKRRLGKNRRVIVGWR</sequence>
<proteinExistence type="predicted"/>
<dbReference type="SUPFAM" id="SSF69255">
    <property type="entry name" value="gp5 N-terminal domain-like"/>
    <property type="match status" value="1"/>
</dbReference>
<dbReference type="EMBL" id="JALIGE010000076">
    <property type="protein sequence ID" value="MCS2163438.1"/>
    <property type="molecule type" value="Genomic_DNA"/>
</dbReference>
<reference evidence="1 2" key="1">
    <citation type="submission" date="2022-04" db="EMBL/GenBank/DDBJ databases">
        <title>Proposal of a three novel species of Scandinavium, Scandinavium hiltneri, Scandinavium manionii, Scandinavium tedordense.</title>
        <authorList>
            <person name="Maddock D.W."/>
            <person name="Brady C.L."/>
            <person name="Denman S."/>
            <person name="Arnold D."/>
        </authorList>
    </citation>
    <scope>NUCLEOTIDE SEQUENCE [LARGE SCALE GENOMIC DNA]</scope>
    <source>
        <strain evidence="1 2">H11S7</strain>
    </source>
</reference>
<dbReference type="Gene3D" id="2.30.110.50">
    <property type="match status" value="1"/>
</dbReference>
<evidence type="ECO:0000313" key="2">
    <source>
        <dbReference type="Proteomes" id="UP001205357"/>
    </source>
</evidence>
<organism evidence="1 2">
    <name type="scientific">Scandinavium hiltneri</name>
    <dbReference type="NCBI Taxonomy" id="2926519"/>
    <lineage>
        <taxon>Bacteria</taxon>
        <taxon>Pseudomonadati</taxon>
        <taxon>Pseudomonadota</taxon>
        <taxon>Gammaproteobacteria</taxon>
        <taxon>Enterobacterales</taxon>
        <taxon>Enterobacteriaceae</taxon>
        <taxon>Scandinavium</taxon>
    </lineage>
</organism>
<gene>
    <name evidence="1" type="ORF">MUU47_20345</name>
</gene>
<comment type="caution">
    <text evidence="1">The sequence shown here is derived from an EMBL/GenBank/DDBJ whole genome shotgun (WGS) entry which is preliminary data.</text>
</comment>
<evidence type="ECO:0000313" key="1">
    <source>
        <dbReference type="EMBL" id="MCS2163438.1"/>
    </source>
</evidence>
<dbReference type="Gene3D" id="2.40.50.230">
    <property type="entry name" value="Gp5 N-terminal domain"/>
    <property type="match status" value="1"/>
</dbReference>
<name>A0ABT2E7P9_9ENTR</name>